<dbReference type="EMBL" id="JZBS01003714">
    <property type="protein sequence ID" value="KKK13953.1"/>
    <property type="molecule type" value="Genomic_DNA"/>
</dbReference>
<feature type="compositionally biased region" description="Polar residues" evidence="1">
    <location>
        <begin position="34"/>
        <end position="44"/>
    </location>
</feature>
<feature type="region of interest" description="Disordered" evidence="1">
    <location>
        <begin position="34"/>
        <end position="173"/>
    </location>
</feature>
<feature type="domain" description="FCP1 homology" evidence="2">
    <location>
        <begin position="334"/>
        <end position="522"/>
    </location>
</feature>
<dbReference type="FunFam" id="3.40.50.1000:FF:000228">
    <property type="entry name" value="NIF domain protein"/>
    <property type="match status" value="1"/>
</dbReference>
<dbReference type="Gene3D" id="3.40.50.1000">
    <property type="entry name" value="HAD superfamily/HAD-like"/>
    <property type="match status" value="1"/>
</dbReference>
<proteinExistence type="predicted"/>
<name>A0A0F8U2Y5_9EURO</name>
<dbReference type="OrthoDB" id="1711508at2759"/>
<evidence type="ECO:0000256" key="1">
    <source>
        <dbReference type="SAM" id="MobiDB-lite"/>
    </source>
</evidence>
<dbReference type="SMART" id="SM00577">
    <property type="entry name" value="CPDc"/>
    <property type="match status" value="1"/>
</dbReference>
<protein>
    <recommendedName>
        <fullName evidence="2">FCP1 homology domain-containing protein</fullName>
    </recommendedName>
</protein>
<organism evidence="3 4">
    <name type="scientific">Aspergillus rambellii</name>
    <dbReference type="NCBI Taxonomy" id="308745"/>
    <lineage>
        <taxon>Eukaryota</taxon>
        <taxon>Fungi</taxon>
        <taxon>Dikarya</taxon>
        <taxon>Ascomycota</taxon>
        <taxon>Pezizomycotina</taxon>
        <taxon>Eurotiomycetes</taxon>
        <taxon>Eurotiomycetidae</taxon>
        <taxon>Eurotiales</taxon>
        <taxon>Aspergillaceae</taxon>
        <taxon>Aspergillus</taxon>
        <taxon>Aspergillus subgen. Nidulantes</taxon>
    </lineage>
</organism>
<dbReference type="STRING" id="308745.A0A0F8U2Y5"/>
<keyword evidence="4" id="KW-1185">Reference proteome</keyword>
<dbReference type="Proteomes" id="UP000034291">
    <property type="component" value="Unassembled WGS sequence"/>
</dbReference>
<gene>
    <name evidence="3" type="ORF">ARAM_007688</name>
</gene>
<dbReference type="PANTHER" id="PTHR12210">
    <property type="entry name" value="DULLARD PROTEIN PHOSPHATASE"/>
    <property type="match status" value="1"/>
</dbReference>
<evidence type="ECO:0000313" key="4">
    <source>
        <dbReference type="Proteomes" id="UP000034291"/>
    </source>
</evidence>
<dbReference type="InterPro" id="IPR004274">
    <property type="entry name" value="FCP1_dom"/>
</dbReference>
<evidence type="ECO:0000313" key="3">
    <source>
        <dbReference type="EMBL" id="KKK13953.1"/>
    </source>
</evidence>
<reference evidence="3 4" key="1">
    <citation type="submission" date="2015-02" db="EMBL/GenBank/DDBJ databases">
        <title>Draft Genome Sequences of Two Closely-Related Aflatoxigenic Aspergillus Species Obtained from the Cote d'Ivoire.</title>
        <authorList>
            <person name="Moore G.G."/>
            <person name="Beltz S.B."/>
            <person name="Mack B.M."/>
        </authorList>
    </citation>
    <scope>NUCLEOTIDE SEQUENCE [LARGE SCALE GENOMIC DNA]</scope>
    <source>
        <strain evidence="3 4">SRRC1468</strain>
    </source>
</reference>
<feature type="region of interest" description="Disordered" evidence="1">
    <location>
        <begin position="286"/>
        <end position="330"/>
    </location>
</feature>
<dbReference type="InterPro" id="IPR050365">
    <property type="entry name" value="TIM50"/>
</dbReference>
<dbReference type="Pfam" id="PF03031">
    <property type="entry name" value="NIF"/>
    <property type="match status" value="1"/>
</dbReference>
<evidence type="ECO:0000259" key="2">
    <source>
        <dbReference type="PROSITE" id="PS50969"/>
    </source>
</evidence>
<feature type="region of interest" description="Disordered" evidence="1">
    <location>
        <begin position="448"/>
        <end position="474"/>
    </location>
</feature>
<dbReference type="InterPro" id="IPR036412">
    <property type="entry name" value="HAD-like_sf"/>
</dbReference>
<feature type="compositionally biased region" description="Low complexity" evidence="1">
    <location>
        <begin position="620"/>
        <end position="641"/>
    </location>
</feature>
<dbReference type="PROSITE" id="PS50969">
    <property type="entry name" value="FCP1"/>
    <property type="match status" value="1"/>
</dbReference>
<dbReference type="AlphaFoldDB" id="A0A0F8U2Y5"/>
<accession>A0A0F8U2Y5</accession>
<dbReference type="SUPFAM" id="SSF56784">
    <property type="entry name" value="HAD-like"/>
    <property type="match status" value="1"/>
</dbReference>
<sequence length="676" mass="74100">MSRGGASYKLLLKYPAKHRLTLASYSPLLSSAKHSLASRNTAKSSKPAMGSQRVSTSTTSSVDNRAEKINSQGDMAPNSRGGWRPYRGRWNSKGAARENAGLDAARSRDNYNSRRGRPRHNQRSSERQLNMGTGFYRDHPERSLSPHKPHKPPPTSSQWPQSQHDPNQALANNGIPGFSVINSIPMPNHFPMAVEAPFGTAFQLPLFAPNVANQQQHMQLPQSLDQSTVNPFLLPSPWNCGNQMTAIPHFLPPNPFMNFSPLSQTAPQPMINGFGQLSAPNLSNPVRGPVPMVSGHQPQGAPFTDRLKSPKLPEQPSATKKYLHQSSLSPKLSPTPQPLLIILDLNGTLIYRKTRRFPPTFARRVGLDQFLDTLIEKYKVMIWSSSQPPTVKAVCQKLFPEPKRQKLVAEWGRDKFGLTDAQYKSKIQVYKTLDTVWSSQEIQASYPKLQQPQRPACPPHKAKKGPPPKSRWDQTNTILIDDSKLKALSEPYNLIEIPEFTNAAGIDESMIFPKVLKQLEVLSKCDDVSKMLQLWGSKASGTTSILDLDISSTVDLKVLAATPVDPAQARKEKRKARKQEKKAARWAAAAAAAAAAASSSASSSSSSIIITTTATVTANLETEANQSKPPSPSVSSGPSPSATKMEQKTNRSPSPATSSAPSENFLLDRLEESLDL</sequence>
<feature type="region of interest" description="Disordered" evidence="1">
    <location>
        <begin position="620"/>
        <end position="676"/>
    </location>
</feature>
<feature type="compositionally biased region" description="Basic and acidic residues" evidence="1">
    <location>
        <begin position="666"/>
        <end position="676"/>
    </location>
</feature>
<feature type="compositionally biased region" description="Low complexity" evidence="1">
    <location>
        <begin position="652"/>
        <end position="662"/>
    </location>
</feature>
<dbReference type="InterPro" id="IPR023214">
    <property type="entry name" value="HAD_sf"/>
</dbReference>
<comment type="caution">
    <text evidence="3">The sequence shown here is derived from an EMBL/GenBank/DDBJ whole genome shotgun (WGS) entry which is preliminary data.</text>
</comment>